<gene>
    <name evidence="13" type="ORF">PPERSA_06339</name>
</gene>
<keyword evidence="4" id="KW-0378">Hydrolase</keyword>
<dbReference type="InterPro" id="IPR031335">
    <property type="entry name" value="Glyco_hydro_63_C"/>
</dbReference>
<evidence type="ECO:0000256" key="11">
    <source>
        <dbReference type="ARBA" id="ARBA00038888"/>
    </source>
</evidence>
<evidence type="ECO:0000256" key="10">
    <source>
        <dbReference type="ARBA" id="ARBA00023295"/>
    </source>
</evidence>
<evidence type="ECO:0000259" key="12">
    <source>
        <dbReference type="Pfam" id="PF03200"/>
    </source>
</evidence>
<dbReference type="EMBL" id="LDAU01000157">
    <property type="protein sequence ID" value="KRX02144.1"/>
    <property type="molecule type" value="Genomic_DNA"/>
</dbReference>
<evidence type="ECO:0000256" key="4">
    <source>
        <dbReference type="ARBA" id="ARBA00022801"/>
    </source>
</evidence>
<keyword evidence="5" id="KW-0256">Endoplasmic reticulum</keyword>
<dbReference type="InParanoid" id="A0A0V0QJH8"/>
<dbReference type="GO" id="GO:0005789">
    <property type="term" value="C:endoplasmic reticulum membrane"/>
    <property type="evidence" value="ECO:0007669"/>
    <property type="project" value="UniProtKB-SubCell"/>
</dbReference>
<evidence type="ECO:0000313" key="14">
    <source>
        <dbReference type="Proteomes" id="UP000054937"/>
    </source>
</evidence>
<keyword evidence="14" id="KW-1185">Reference proteome</keyword>
<evidence type="ECO:0000256" key="5">
    <source>
        <dbReference type="ARBA" id="ARBA00022824"/>
    </source>
</evidence>
<dbReference type="GO" id="GO:0004573">
    <property type="term" value="F:Glc3Man9GlcNAc2 oligosaccharide glucosidase activity"/>
    <property type="evidence" value="ECO:0007669"/>
    <property type="project" value="UniProtKB-EC"/>
</dbReference>
<protein>
    <recommendedName>
        <fullName evidence="11">mannosyl-oligosaccharide glucosidase</fullName>
        <ecNumber evidence="11">3.2.1.106</ecNumber>
    </recommendedName>
</protein>
<accession>A0A0V0QJH8</accession>
<dbReference type="Pfam" id="PF03200">
    <property type="entry name" value="Glyco_hydro_63"/>
    <property type="match status" value="1"/>
</dbReference>
<dbReference type="PANTHER" id="PTHR10412:SF11">
    <property type="entry name" value="MANNOSYL-OLIGOSACCHARIDE GLUCOSIDASE"/>
    <property type="match status" value="1"/>
</dbReference>
<sequence>MINKMIQIQNLIQIQFSNLLGGLIYTEGKLPTLNYKNQFPENIGSFTASPSRSRFPRGFLWDDGFHNILICKFDELLCLQILNSWYDNMDENGWIPREQVKSEEIAQNVPMEFVLQDPNEANPPTLLLPILQLIEKQIKNETQNQNTQPSSIKQFLKQNFEKIEKQFQWFQENQKVDFEHVQIQKELSEELDVIPTESYGYYRWRCKNNNCNSGNFYGSGLDDYPRQDRISISKSHIDLNVWIYFMADSMEKISDFMGFNDKLRQYNKFKKSVDFKLQDQFLDKEDFIYKDLAILKRQKQKEVFMKHIGYITLYPIFTGQVQQNSQELNNIISILKDENQIYSKYGIGSLSRQDFYYGKGDNYWRGNIWLPINYMILRGIKLHYKENKELQEIFVKTSQNLINNIYEQWEKTGYIYENYDLQTGVGKGGHPFTGWTTLFIAIASQIYN</sequence>
<dbReference type="OrthoDB" id="410058at2759"/>
<dbReference type="OMA" id="HNILICK"/>
<dbReference type="GO" id="GO:0006487">
    <property type="term" value="P:protein N-linked glycosylation"/>
    <property type="evidence" value="ECO:0007669"/>
    <property type="project" value="TreeGrafter"/>
</dbReference>
<dbReference type="GO" id="GO:0009311">
    <property type="term" value="P:oligosaccharide metabolic process"/>
    <property type="evidence" value="ECO:0007669"/>
    <property type="project" value="InterPro"/>
</dbReference>
<keyword evidence="8" id="KW-0472">Membrane</keyword>
<keyword evidence="10 13" id="KW-0326">Glycosidase</keyword>
<comment type="similarity">
    <text evidence="2">Belongs to the glycosyl hydrolase 63 family.</text>
</comment>
<evidence type="ECO:0000256" key="8">
    <source>
        <dbReference type="ARBA" id="ARBA00023136"/>
    </source>
</evidence>
<evidence type="ECO:0000256" key="6">
    <source>
        <dbReference type="ARBA" id="ARBA00022968"/>
    </source>
</evidence>
<reference evidence="13 14" key="1">
    <citation type="journal article" date="2015" name="Sci. Rep.">
        <title>Genome of the facultative scuticociliatosis pathogen Pseudocohnilembus persalinus provides insight into its virulence through horizontal gene transfer.</title>
        <authorList>
            <person name="Xiong J."/>
            <person name="Wang G."/>
            <person name="Cheng J."/>
            <person name="Tian M."/>
            <person name="Pan X."/>
            <person name="Warren A."/>
            <person name="Jiang C."/>
            <person name="Yuan D."/>
            <person name="Miao W."/>
        </authorList>
    </citation>
    <scope>NUCLEOTIDE SEQUENCE [LARGE SCALE GENOMIC DNA]</scope>
    <source>
        <strain evidence="13">36N120E</strain>
    </source>
</reference>
<dbReference type="AlphaFoldDB" id="A0A0V0QJH8"/>
<evidence type="ECO:0000256" key="3">
    <source>
        <dbReference type="ARBA" id="ARBA00022692"/>
    </source>
</evidence>
<keyword evidence="3" id="KW-0812">Transmembrane</keyword>
<dbReference type="Gene3D" id="1.50.10.10">
    <property type="match status" value="1"/>
</dbReference>
<dbReference type="PANTHER" id="PTHR10412">
    <property type="entry name" value="MANNOSYL-OLIGOSACCHARIDE GLUCOSIDASE"/>
    <property type="match status" value="1"/>
</dbReference>
<dbReference type="Proteomes" id="UP000054937">
    <property type="component" value="Unassembled WGS sequence"/>
</dbReference>
<keyword evidence="6" id="KW-0735">Signal-anchor</keyword>
<dbReference type="SUPFAM" id="SSF48208">
    <property type="entry name" value="Six-hairpin glycosidases"/>
    <property type="match status" value="1"/>
</dbReference>
<comment type="caution">
    <text evidence="13">The sequence shown here is derived from an EMBL/GenBank/DDBJ whole genome shotgun (WGS) entry which is preliminary data.</text>
</comment>
<name>A0A0V0QJH8_PSEPJ</name>
<keyword evidence="7" id="KW-1133">Transmembrane helix</keyword>
<evidence type="ECO:0000256" key="1">
    <source>
        <dbReference type="ARBA" id="ARBA00004648"/>
    </source>
</evidence>
<organism evidence="13 14">
    <name type="scientific">Pseudocohnilembus persalinus</name>
    <name type="common">Ciliate</name>
    <dbReference type="NCBI Taxonomy" id="266149"/>
    <lineage>
        <taxon>Eukaryota</taxon>
        <taxon>Sar</taxon>
        <taxon>Alveolata</taxon>
        <taxon>Ciliophora</taxon>
        <taxon>Intramacronucleata</taxon>
        <taxon>Oligohymenophorea</taxon>
        <taxon>Scuticociliatia</taxon>
        <taxon>Philasterida</taxon>
        <taxon>Pseudocohnilembidae</taxon>
        <taxon>Pseudocohnilembus</taxon>
    </lineage>
</organism>
<comment type="subcellular location">
    <subcellularLocation>
        <location evidence="1">Endoplasmic reticulum membrane</location>
        <topology evidence="1">Single-pass type II membrane protein</topology>
    </subcellularLocation>
</comment>
<evidence type="ECO:0000256" key="2">
    <source>
        <dbReference type="ARBA" id="ARBA00010833"/>
    </source>
</evidence>
<evidence type="ECO:0000256" key="7">
    <source>
        <dbReference type="ARBA" id="ARBA00022989"/>
    </source>
</evidence>
<dbReference type="InterPro" id="IPR012341">
    <property type="entry name" value="6hp_glycosidase-like_sf"/>
</dbReference>
<feature type="domain" description="Glycosyl hydrolase family 63 C-terminal" evidence="12">
    <location>
        <begin position="9"/>
        <end position="444"/>
    </location>
</feature>
<dbReference type="InterPro" id="IPR008928">
    <property type="entry name" value="6-hairpin_glycosidase_sf"/>
</dbReference>
<evidence type="ECO:0000313" key="13">
    <source>
        <dbReference type="EMBL" id="KRX02144.1"/>
    </source>
</evidence>
<dbReference type="InterPro" id="IPR004888">
    <property type="entry name" value="Glycoside_hydrolase_63"/>
</dbReference>
<proteinExistence type="inferred from homology"/>
<evidence type="ECO:0000256" key="9">
    <source>
        <dbReference type="ARBA" id="ARBA00023180"/>
    </source>
</evidence>
<dbReference type="EC" id="3.2.1.106" evidence="11"/>
<keyword evidence="9" id="KW-0325">Glycoprotein</keyword>